<keyword evidence="1" id="KW-1133">Transmembrane helix</keyword>
<keyword evidence="1" id="KW-0472">Membrane</keyword>
<gene>
    <name evidence="2" type="ORF">PSTT_16391</name>
</gene>
<comment type="caution">
    <text evidence="2">The sequence shown here is derived from an EMBL/GenBank/DDBJ whole genome shotgun (WGS) entry which is preliminary data.</text>
</comment>
<proteinExistence type="predicted"/>
<evidence type="ECO:0000313" key="3">
    <source>
        <dbReference type="Proteomes" id="UP000239156"/>
    </source>
</evidence>
<keyword evidence="1" id="KW-0812">Transmembrane</keyword>
<sequence length="196" mass="20821">YPRAALKEYKSSIPIALNIRIPNIYFSSRNFHPPSNRKSFQMKTVLKANLATYLVIALTVLCAHLTEAKSKAVAGGGSAQVCAESVQTGPLGGTQILCEVSKDVYYTCDSNNCSSGGNPFSKMTWHKCGQPTATGAAGAQVKTVTGTLTYAIDHAVNVMGVRGTEPGVSGDHYYECSLAQNPRGCTGCHYQKLGPP</sequence>
<name>A0A2S4UD56_9BASI</name>
<feature type="non-terminal residue" evidence="2">
    <location>
        <position position="1"/>
    </location>
</feature>
<dbReference type="VEuPathDB" id="FungiDB:PSTT_16391"/>
<feature type="transmembrane region" description="Helical" evidence="1">
    <location>
        <begin position="45"/>
        <end position="66"/>
    </location>
</feature>
<keyword evidence="3" id="KW-1185">Reference proteome</keyword>
<dbReference type="AlphaFoldDB" id="A0A2S4UD56"/>
<reference evidence="2" key="1">
    <citation type="submission" date="2017-12" db="EMBL/GenBank/DDBJ databases">
        <title>Gene loss provides genomic basis for host adaptation in cereal stripe rust fungi.</title>
        <authorList>
            <person name="Xia C."/>
        </authorList>
    </citation>
    <scope>NUCLEOTIDE SEQUENCE [LARGE SCALE GENOMIC DNA]</scope>
    <source>
        <strain evidence="2">93-210</strain>
    </source>
</reference>
<feature type="non-terminal residue" evidence="2">
    <location>
        <position position="196"/>
    </location>
</feature>
<dbReference type="EMBL" id="PKSL01000356">
    <property type="protein sequence ID" value="POV95217.1"/>
    <property type="molecule type" value="Genomic_DNA"/>
</dbReference>
<protein>
    <submittedName>
        <fullName evidence="2">Uncharacterized protein</fullName>
    </submittedName>
</protein>
<evidence type="ECO:0000313" key="2">
    <source>
        <dbReference type="EMBL" id="POV95217.1"/>
    </source>
</evidence>
<evidence type="ECO:0000256" key="1">
    <source>
        <dbReference type="SAM" id="Phobius"/>
    </source>
</evidence>
<dbReference type="VEuPathDB" id="FungiDB:PSHT_06381"/>
<accession>A0A2S4UD56</accession>
<dbReference type="Proteomes" id="UP000239156">
    <property type="component" value="Unassembled WGS sequence"/>
</dbReference>
<organism evidence="2 3">
    <name type="scientific">Puccinia striiformis</name>
    <dbReference type="NCBI Taxonomy" id="27350"/>
    <lineage>
        <taxon>Eukaryota</taxon>
        <taxon>Fungi</taxon>
        <taxon>Dikarya</taxon>
        <taxon>Basidiomycota</taxon>
        <taxon>Pucciniomycotina</taxon>
        <taxon>Pucciniomycetes</taxon>
        <taxon>Pucciniales</taxon>
        <taxon>Pucciniaceae</taxon>
        <taxon>Puccinia</taxon>
    </lineage>
</organism>